<feature type="compositionally biased region" description="Low complexity" evidence="1">
    <location>
        <begin position="209"/>
        <end position="224"/>
    </location>
</feature>
<feature type="region of interest" description="Disordered" evidence="1">
    <location>
        <begin position="714"/>
        <end position="748"/>
    </location>
</feature>
<feature type="region of interest" description="Disordered" evidence="1">
    <location>
        <begin position="280"/>
        <end position="300"/>
    </location>
</feature>
<evidence type="ECO:0000313" key="3">
    <source>
        <dbReference type="Proteomes" id="UP001152795"/>
    </source>
</evidence>
<name>A0A6S7FM31_PARCT</name>
<organism evidence="2 3">
    <name type="scientific">Paramuricea clavata</name>
    <name type="common">Red gorgonian</name>
    <name type="synonym">Violescent sea-whip</name>
    <dbReference type="NCBI Taxonomy" id="317549"/>
    <lineage>
        <taxon>Eukaryota</taxon>
        <taxon>Metazoa</taxon>
        <taxon>Cnidaria</taxon>
        <taxon>Anthozoa</taxon>
        <taxon>Octocorallia</taxon>
        <taxon>Malacalcyonacea</taxon>
        <taxon>Plexauridae</taxon>
        <taxon>Paramuricea</taxon>
    </lineage>
</organism>
<gene>
    <name evidence="2" type="ORF">PACLA_8A015003</name>
</gene>
<feature type="compositionally biased region" description="Pro residues" evidence="1">
    <location>
        <begin position="187"/>
        <end position="208"/>
    </location>
</feature>
<sequence>MMSSISGYSVQAIIKILLSDQVACNVYNGNATNAVRAMDTLAKITAKPYIYASQFHILALASVISKPIHSVYPDTTSSVAIKKALHGIFYPREVLSSQSTSPDASDPLYIMRTNIRRFQLEKLWKPNNFVTVIEQISRRDTDGSCADVTRCRRKFSSTKEASHIAKLPERFLSSTTPKLSRTSPKPSSAPPRPSSTPPKPSSTPPKPSSTPSKPSSTTPKLSRTPQKEQMLRPTILKRKRDCKAAAVSLETNPAQLSKETGHTGPNLLSYFKAGPAEVTVTDEKQNEKTRSTKNEDNTTAKSMPAVELAEEVLPLVGPRLKWYKEKGVTASSNASRCEERMSRPVMIEGNQLQRVMTGNLSQNVNVLFQKLSEAGSEKQQKHLGAMLSLAKYVIENGPIVATRDVTKIYKELKELKPSLRIESPRLLEIMGDEVLWSLHSIHKISAMKQSTMNEKVREVIGNEFGIILQYLDSKRDRDTLNAILTKITSVNFMSKLANVQDKRLFQCSQDQVSLNVQLFEEMKRNIEQSADPILTGEQARRKKYRMLQKMKLEKLQHMFKGRGRLLKSDQFPDLAGVLQFCFGEGDRIDRAGGGLESHPRLIDTVLCCPADSNTIMKHTRETVLALAPKGFNISLSSCFNYTQNFKEGMYQAKRHHSGKGNNACLSLHKPPRIGNEQYVVNLQWSTHNINLTMDHAHLNSRSIMRLKRCKSKGSHRYITGSKTGENVEEDNSPRSQLGWTSTQMPSHL</sequence>
<feature type="region of interest" description="Disordered" evidence="1">
    <location>
        <begin position="157"/>
        <end position="239"/>
    </location>
</feature>
<evidence type="ECO:0000313" key="2">
    <source>
        <dbReference type="EMBL" id="CAB3980518.1"/>
    </source>
</evidence>
<dbReference type="Proteomes" id="UP001152795">
    <property type="component" value="Unassembled WGS sequence"/>
</dbReference>
<feature type="compositionally biased region" description="Polar residues" evidence="1">
    <location>
        <begin position="733"/>
        <end position="748"/>
    </location>
</feature>
<feature type="compositionally biased region" description="Basic and acidic residues" evidence="1">
    <location>
        <begin position="281"/>
        <end position="298"/>
    </location>
</feature>
<evidence type="ECO:0000256" key="1">
    <source>
        <dbReference type="SAM" id="MobiDB-lite"/>
    </source>
</evidence>
<protein>
    <submittedName>
        <fullName evidence="2">Uncharacterized protein</fullName>
    </submittedName>
</protein>
<dbReference type="EMBL" id="CACRXK020000297">
    <property type="protein sequence ID" value="CAB3980518.1"/>
    <property type="molecule type" value="Genomic_DNA"/>
</dbReference>
<comment type="caution">
    <text evidence="2">The sequence shown here is derived from an EMBL/GenBank/DDBJ whole genome shotgun (WGS) entry which is preliminary data.</text>
</comment>
<accession>A0A6S7FM31</accession>
<feature type="compositionally biased region" description="Basic and acidic residues" evidence="1">
    <location>
        <begin position="160"/>
        <end position="169"/>
    </location>
</feature>
<dbReference type="AlphaFoldDB" id="A0A6S7FM31"/>
<proteinExistence type="predicted"/>
<keyword evidence="3" id="KW-1185">Reference proteome</keyword>
<reference evidence="2" key="1">
    <citation type="submission" date="2020-04" db="EMBL/GenBank/DDBJ databases">
        <authorList>
            <person name="Alioto T."/>
            <person name="Alioto T."/>
            <person name="Gomez Garrido J."/>
        </authorList>
    </citation>
    <scope>NUCLEOTIDE SEQUENCE</scope>
    <source>
        <strain evidence="2">A484AB</strain>
    </source>
</reference>